<evidence type="ECO:0000256" key="3">
    <source>
        <dbReference type="ARBA" id="ARBA00006175"/>
    </source>
</evidence>
<evidence type="ECO:0000256" key="1">
    <source>
        <dbReference type="ARBA" id="ARBA00004424"/>
    </source>
</evidence>
<name>A0AAV7S7M8_PLEWA</name>
<evidence type="ECO:0000256" key="15">
    <source>
        <dbReference type="RuleBase" id="RU000477"/>
    </source>
</evidence>
<dbReference type="PANTHER" id="PTHR19139:SF38">
    <property type="entry name" value="AQUAPORIN-5"/>
    <property type="match status" value="1"/>
</dbReference>
<sequence>MPPLGRRVVPAIHLKTGLRASIATMVQAVGHVSGAHINPAVTVAFLVGSHISFLRALFYILAQILGGLVGAGILYAVVPATIRGNLAINALSNNTSPGQGVAIEIILTFQLVLCIFASTDSRRSDNIGSPSLSIGLSVTLGHLVGIYYTGCSMNPVRSLSPAVIVKRFSNHWVFWVGPLVGGILAAVVYNYLLYPTKKSAAQKIAILIGTYDEEEEWESRQDQRRRKSIECS</sequence>
<keyword evidence="5 15" id="KW-0813">Transport</keyword>
<evidence type="ECO:0000313" key="17">
    <source>
        <dbReference type="EMBL" id="KAJ1160509.1"/>
    </source>
</evidence>
<keyword evidence="11" id="KW-0325">Glycoprotein</keyword>
<dbReference type="AlphaFoldDB" id="A0AAV7S7M8"/>
<dbReference type="GO" id="GO:0015670">
    <property type="term" value="P:carbon dioxide transport"/>
    <property type="evidence" value="ECO:0007669"/>
    <property type="project" value="TreeGrafter"/>
</dbReference>
<dbReference type="GO" id="GO:0016324">
    <property type="term" value="C:apical plasma membrane"/>
    <property type="evidence" value="ECO:0007669"/>
    <property type="project" value="UniProtKB-SubCell"/>
</dbReference>
<keyword evidence="12" id="KW-0968">Cytoplasmic vesicle</keyword>
<comment type="subcellular location">
    <subcellularLocation>
        <location evidence="1">Apical cell membrane</location>
        <topology evidence="1">Multi-pass membrane protein</topology>
    </subcellularLocation>
    <subcellularLocation>
        <location evidence="2">Cytoplasmic vesicle membrane</location>
        <topology evidence="2">Multi-pass membrane protein</topology>
    </subcellularLocation>
</comment>
<feature type="transmembrane region" description="Helical" evidence="16">
    <location>
        <begin position="56"/>
        <end position="78"/>
    </location>
</feature>
<comment type="caution">
    <text evidence="17">The sequence shown here is derived from an EMBL/GenBank/DDBJ whole genome shotgun (WGS) entry which is preliminary data.</text>
</comment>
<dbReference type="InterPro" id="IPR022357">
    <property type="entry name" value="MIP_CS"/>
</dbReference>
<accession>A0AAV7S7M8</accession>
<dbReference type="PANTHER" id="PTHR19139">
    <property type="entry name" value="AQUAPORIN TRANSPORTER"/>
    <property type="match status" value="1"/>
</dbReference>
<dbReference type="PROSITE" id="PS00221">
    <property type="entry name" value="MIP"/>
    <property type="match status" value="1"/>
</dbReference>
<evidence type="ECO:0000256" key="7">
    <source>
        <dbReference type="ARBA" id="ARBA00022692"/>
    </source>
</evidence>
<dbReference type="Pfam" id="PF00230">
    <property type="entry name" value="MIP"/>
    <property type="match status" value="1"/>
</dbReference>
<dbReference type="PRINTS" id="PR00783">
    <property type="entry name" value="MINTRINSICP"/>
</dbReference>
<evidence type="ECO:0000256" key="2">
    <source>
        <dbReference type="ARBA" id="ARBA00004439"/>
    </source>
</evidence>
<evidence type="ECO:0000256" key="16">
    <source>
        <dbReference type="SAM" id="Phobius"/>
    </source>
</evidence>
<dbReference type="InterPro" id="IPR000425">
    <property type="entry name" value="MIP"/>
</dbReference>
<evidence type="ECO:0000256" key="14">
    <source>
        <dbReference type="ARBA" id="ARBA00049719"/>
    </source>
</evidence>
<evidence type="ECO:0000256" key="10">
    <source>
        <dbReference type="ARBA" id="ARBA00023136"/>
    </source>
</evidence>
<dbReference type="GO" id="GO:0030659">
    <property type="term" value="C:cytoplasmic vesicle membrane"/>
    <property type="evidence" value="ECO:0007669"/>
    <property type="project" value="UniProtKB-SubCell"/>
</dbReference>
<evidence type="ECO:0000256" key="11">
    <source>
        <dbReference type="ARBA" id="ARBA00023180"/>
    </source>
</evidence>
<dbReference type="CDD" id="cd00333">
    <property type="entry name" value="MIP"/>
    <property type="match status" value="1"/>
</dbReference>
<comment type="subunit">
    <text evidence="14">Homotetramer; each monomer provides an independent water pore. Interacts with TRPV4; the interaction is probably indirect and regulates TRPV4 activation by hypotonicity.</text>
</comment>
<evidence type="ECO:0000256" key="6">
    <source>
        <dbReference type="ARBA" id="ARBA00022475"/>
    </source>
</evidence>
<comment type="similarity">
    <text evidence="3 15">Belongs to the MIP/aquaporin (TC 1.A.8) family.</text>
</comment>
<feature type="transmembrane region" description="Helical" evidence="16">
    <location>
        <begin position="98"/>
        <end position="119"/>
    </location>
</feature>
<evidence type="ECO:0000256" key="5">
    <source>
        <dbReference type="ARBA" id="ARBA00022448"/>
    </source>
</evidence>
<dbReference type="GO" id="GO:0015250">
    <property type="term" value="F:water channel activity"/>
    <property type="evidence" value="ECO:0007669"/>
    <property type="project" value="TreeGrafter"/>
</dbReference>
<protein>
    <recommendedName>
        <fullName evidence="4">Aquaporin-5</fullName>
    </recommendedName>
</protein>
<dbReference type="NCBIfam" id="TIGR00861">
    <property type="entry name" value="MIP"/>
    <property type="match status" value="1"/>
</dbReference>
<evidence type="ECO:0000256" key="13">
    <source>
        <dbReference type="ARBA" id="ARBA00049571"/>
    </source>
</evidence>
<comment type="function">
    <text evidence="13">Aquaporins form homotetrameric transmembrane channels, with each monomer independently mediating water transport across the plasma membrane along its osmotic gradient. Plays an important role in fluid secretion in salivary glands. Required for TRPV4 activation by hypotonicity. Together with TRPV4, controls regulatory volume decrease in salivary epithelial cells. Seems to play a redundant role in water transport in the eye, lung and in sweat glands.</text>
</comment>
<evidence type="ECO:0000256" key="4">
    <source>
        <dbReference type="ARBA" id="ARBA00020969"/>
    </source>
</evidence>
<dbReference type="SUPFAM" id="SSF81338">
    <property type="entry name" value="Aquaporin-like"/>
    <property type="match status" value="1"/>
</dbReference>
<keyword evidence="18" id="KW-1185">Reference proteome</keyword>
<keyword evidence="8" id="KW-0677">Repeat</keyword>
<evidence type="ECO:0000256" key="12">
    <source>
        <dbReference type="ARBA" id="ARBA00023329"/>
    </source>
</evidence>
<feature type="transmembrane region" description="Helical" evidence="16">
    <location>
        <begin position="131"/>
        <end position="150"/>
    </location>
</feature>
<keyword evidence="10 16" id="KW-0472">Membrane</keyword>
<evidence type="ECO:0000256" key="8">
    <source>
        <dbReference type="ARBA" id="ARBA00022737"/>
    </source>
</evidence>
<evidence type="ECO:0000313" key="18">
    <source>
        <dbReference type="Proteomes" id="UP001066276"/>
    </source>
</evidence>
<dbReference type="Proteomes" id="UP001066276">
    <property type="component" value="Chromosome 4_2"/>
</dbReference>
<dbReference type="InterPro" id="IPR023271">
    <property type="entry name" value="Aquaporin-like"/>
</dbReference>
<keyword evidence="9 16" id="KW-1133">Transmembrane helix</keyword>
<proteinExistence type="inferred from homology"/>
<gene>
    <name evidence="17" type="ORF">NDU88_001011</name>
</gene>
<organism evidence="17 18">
    <name type="scientific">Pleurodeles waltl</name>
    <name type="common">Iberian ribbed newt</name>
    <dbReference type="NCBI Taxonomy" id="8319"/>
    <lineage>
        <taxon>Eukaryota</taxon>
        <taxon>Metazoa</taxon>
        <taxon>Chordata</taxon>
        <taxon>Craniata</taxon>
        <taxon>Vertebrata</taxon>
        <taxon>Euteleostomi</taxon>
        <taxon>Amphibia</taxon>
        <taxon>Batrachia</taxon>
        <taxon>Caudata</taxon>
        <taxon>Salamandroidea</taxon>
        <taxon>Salamandridae</taxon>
        <taxon>Pleurodelinae</taxon>
        <taxon>Pleurodeles</taxon>
    </lineage>
</organism>
<dbReference type="InterPro" id="IPR023276">
    <property type="entry name" value="Aquaporin_5"/>
</dbReference>
<evidence type="ECO:0000256" key="9">
    <source>
        <dbReference type="ARBA" id="ARBA00022989"/>
    </source>
</evidence>
<dbReference type="EMBL" id="JANPWB010000008">
    <property type="protein sequence ID" value="KAJ1160509.1"/>
    <property type="molecule type" value="Genomic_DNA"/>
</dbReference>
<keyword evidence="6" id="KW-1003">Cell membrane</keyword>
<dbReference type="Gene3D" id="1.20.1080.10">
    <property type="entry name" value="Glycerol uptake facilitator protein"/>
    <property type="match status" value="1"/>
</dbReference>
<dbReference type="PRINTS" id="PR02017">
    <property type="entry name" value="AQUAPORIN5"/>
</dbReference>
<keyword evidence="7 15" id="KW-0812">Transmembrane</keyword>
<feature type="transmembrane region" description="Helical" evidence="16">
    <location>
        <begin position="172"/>
        <end position="194"/>
    </location>
</feature>
<dbReference type="InterPro" id="IPR034294">
    <property type="entry name" value="Aquaporin_transptr"/>
</dbReference>
<reference evidence="17" key="1">
    <citation type="journal article" date="2022" name="bioRxiv">
        <title>Sequencing and chromosome-scale assembly of the giantPleurodeles waltlgenome.</title>
        <authorList>
            <person name="Brown T."/>
            <person name="Elewa A."/>
            <person name="Iarovenko S."/>
            <person name="Subramanian E."/>
            <person name="Araus A.J."/>
            <person name="Petzold A."/>
            <person name="Susuki M."/>
            <person name="Suzuki K.-i.T."/>
            <person name="Hayashi T."/>
            <person name="Toyoda A."/>
            <person name="Oliveira C."/>
            <person name="Osipova E."/>
            <person name="Leigh N.D."/>
            <person name="Simon A."/>
            <person name="Yun M.H."/>
        </authorList>
    </citation>
    <scope>NUCLEOTIDE SEQUENCE</scope>
    <source>
        <strain evidence="17">20211129_DDA</strain>
        <tissue evidence="17">Liver</tissue>
    </source>
</reference>